<proteinExistence type="predicted"/>
<dbReference type="AlphaFoldDB" id="A0A6J2YPG9"/>
<dbReference type="OrthoDB" id="6783817at2759"/>
<protein>
    <submittedName>
        <fullName evidence="3">Uncharacterized protein LOC115889972 isoform X1</fullName>
    </submittedName>
</protein>
<keyword evidence="2" id="KW-1185">Reference proteome</keyword>
<feature type="compositionally biased region" description="Polar residues" evidence="1">
    <location>
        <begin position="142"/>
        <end position="155"/>
    </location>
</feature>
<dbReference type="RefSeq" id="XP_030765928.1">
    <property type="nucleotide sequence ID" value="XM_030910068.1"/>
</dbReference>
<dbReference type="InParanoid" id="A0A6J2YPG9"/>
<dbReference type="Proteomes" id="UP000504635">
    <property type="component" value="Unplaced"/>
</dbReference>
<organism evidence="2 3">
    <name type="scientific">Sitophilus oryzae</name>
    <name type="common">Rice weevil</name>
    <name type="synonym">Curculio oryzae</name>
    <dbReference type="NCBI Taxonomy" id="7048"/>
    <lineage>
        <taxon>Eukaryota</taxon>
        <taxon>Metazoa</taxon>
        <taxon>Ecdysozoa</taxon>
        <taxon>Arthropoda</taxon>
        <taxon>Hexapoda</taxon>
        <taxon>Insecta</taxon>
        <taxon>Pterygota</taxon>
        <taxon>Neoptera</taxon>
        <taxon>Endopterygota</taxon>
        <taxon>Coleoptera</taxon>
        <taxon>Polyphaga</taxon>
        <taxon>Cucujiformia</taxon>
        <taxon>Curculionidae</taxon>
        <taxon>Dryophthorinae</taxon>
        <taxon>Sitophilus</taxon>
    </lineage>
</organism>
<sequence length="378" mass="39406">MSSMPPVGEPYQTYAGQNPPQGLNLSFEDVSNYNSFMESLVTLLNEAAACMQQVRERAGIASGCSSPVKMSEDDKKLKMNEILQALSVSFLNASAPTLSTAQLRQPGQNLRCNLKDGCHCRACTDPYASSGLYPPERLQSVQPLQPGQPPGSFTTFPRPGGSRILAPAMPPGSQHRVTPPASSASFNRGILRGGIVDGTLLGIDGMVEPETTTKLHIDVEALPGFGKGLLGLGIEALGGTCGKGRGGRPPDLGSRANVILGGDKGTNSIQNLGVTAKGYGTQVVKDGGSASHEVVNMIHDLGIEVIEEAAAAASRVNRGIDAMNKYGANIGKAVHGIGTVGSNFGIERTIEIGANSGMGGYRGPRRGPCKYSKTCARI</sequence>
<evidence type="ECO:0000313" key="3">
    <source>
        <dbReference type="RefSeq" id="XP_030765928.1"/>
    </source>
</evidence>
<feature type="region of interest" description="Disordered" evidence="1">
    <location>
        <begin position="142"/>
        <end position="162"/>
    </location>
</feature>
<accession>A0A6J2YPG9</accession>
<evidence type="ECO:0000256" key="1">
    <source>
        <dbReference type="SAM" id="MobiDB-lite"/>
    </source>
</evidence>
<name>A0A6J2YPG9_SITOR</name>
<dbReference type="GeneID" id="115889972"/>
<reference evidence="3" key="1">
    <citation type="submission" date="2025-08" db="UniProtKB">
        <authorList>
            <consortium name="RefSeq"/>
        </authorList>
    </citation>
    <scope>IDENTIFICATION</scope>
    <source>
        <tissue evidence="3">Gonads</tissue>
    </source>
</reference>
<gene>
    <name evidence="3" type="primary">LOC115889972</name>
</gene>
<evidence type="ECO:0000313" key="2">
    <source>
        <dbReference type="Proteomes" id="UP000504635"/>
    </source>
</evidence>
<dbReference type="KEGG" id="soy:115889972"/>